<accession>A0A0G4GW72</accession>
<keyword evidence="3" id="KW-1185">Reference proteome</keyword>
<evidence type="ECO:0000256" key="1">
    <source>
        <dbReference type="SAM" id="MobiDB-lite"/>
    </source>
</evidence>
<dbReference type="EMBL" id="CDMY01000850">
    <property type="protein sequence ID" value="CEM35226.1"/>
    <property type="molecule type" value="Genomic_DNA"/>
</dbReference>
<name>A0A0G4GW72_VITBC</name>
<dbReference type="Proteomes" id="UP000041254">
    <property type="component" value="Unassembled WGS sequence"/>
</dbReference>
<dbReference type="Gene3D" id="1.10.510.10">
    <property type="entry name" value="Transferase(Phosphotransferase) domain 1"/>
    <property type="match status" value="1"/>
</dbReference>
<sequence>MSGAGSPIASTKSGSEKEFNKKPVKVWVPKEPVTPVIAGSKDLDKGFPALPGAKTAIEQETTELTQQTRMWQGKTEQEIKAIMLYRMTLLQPDMQVSAEEVDFFHRALYPDPALRWDADQLFAHPWIAPVPAPAPAAVHRRMQLSSRRSTAPTTKL</sequence>
<proteinExistence type="predicted"/>
<organism evidence="2 3">
    <name type="scientific">Vitrella brassicaformis (strain CCMP3155)</name>
    <dbReference type="NCBI Taxonomy" id="1169540"/>
    <lineage>
        <taxon>Eukaryota</taxon>
        <taxon>Sar</taxon>
        <taxon>Alveolata</taxon>
        <taxon>Colpodellida</taxon>
        <taxon>Vitrellaceae</taxon>
        <taxon>Vitrella</taxon>
    </lineage>
</organism>
<dbReference type="AlphaFoldDB" id="A0A0G4GW72"/>
<evidence type="ECO:0008006" key="4">
    <source>
        <dbReference type="Google" id="ProtNLM"/>
    </source>
</evidence>
<evidence type="ECO:0000313" key="2">
    <source>
        <dbReference type="EMBL" id="CEM35226.1"/>
    </source>
</evidence>
<protein>
    <recommendedName>
        <fullName evidence="4">Protein kinase domain-containing protein</fullName>
    </recommendedName>
</protein>
<dbReference type="VEuPathDB" id="CryptoDB:Vbra_18872"/>
<gene>
    <name evidence="2" type="ORF">Vbra_18872</name>
</gene>
<evidence type="ECO:0000313" key="3">
    <source>
        <dbReference type="Proteomes" id="UP000041254"/>
    </source>
</evidence>
<dbReference type="SUPFAM" id="SSF56112">
    <property type="entry name" value="Protein kinase-like (PK-like)"/>
    <property type="match status" value="1"/>
</dbReference>
<dbReference type="InterPro" id="IPR011009">
    <property type="entry name" value="Kinase-like_dom_sf"/>
</dbReference>
<feature type="region of interest" description="Disordered" evidence="1">
    <location>
        <begin position="1"/>
        <end position="23"/>
    </location>
</feature>
<dbReference type="InParanoid" id="A0A0G4GW72"/>
<reference evidence="2 3" key="1">
    <citation type="submission" date="2014-11" db="EMBL/GenBank/DDBJ databases">
        <authorList>
            <person name="Zhu J."/>
            <person name="Qi W."/>
            <person name="Song R."/>
        </authorList>
    </citation>
    <scope>NUCLEOTIDE SEQUENCE [LARGE SCALE GENOMIC DNA]</scope>
</reference>